<dbReference type="PANTHER" id="PTHR43179:SF7">
    <property type="entry name" value="RHAMNOSYLTRANSFERASE WBBL"/>
    <property type="match status" value="1"/>
</dbReference>
<dbReference type="Pfam" id="PF13641">
    <property type="entry name" value="Glyco_tranf_2_3"/>
    <property type="match status" value="1"/>
</dbReference>
<dbReference type="PANTHER" id="PTHR43179">
    <property type="entry name" value="RHAMNOSYLTRANSFERASE WBBL"/>
    <property type="match status" value="1"/>
</dbReference>
<name>A0A840FI47_9SPHN</name>
<organism evidence="1 2">
    <name type="scientific">Sphingomonas jinjuensis</name>
    <dbReference type="NCBI Taxonomy" id="535907"/>
    <lineage>
        <taxon>Bacteria</taxon>
        <taxon>Pseudomonadati</taxon>
        <taxon>Pseudomonadota</taxon>
        <taxon>Alphaproteobacteria</taxon>
        <taxon>Sphingomonadales</taxon>
        <taxon>Sphingomonadaceae</taxon>
        <taxon>Sphingomonas</taxon>
    </lineage>
</organism>
<comment type="caution">
    <text evidence="1">The sequence shown here is derived from an EMBL/GenBank/DDBJ whole genome shotgun (WGS) entry which is preliminary data.</text>
</comment>
<accession>A0A840FI47</accession>
<proteinExistence type="predicted"/>
<dbReference type="SUPFAM" id="SSF53448">
    <property type="entry name" value="Nucleotide-diphospho-sugar transferases"/>
    <property type="match status" value="1"/>
</dbReference>
<dbReference type="InterPro" id="IPR029044">
    <property type="entry name" value="Nucleotide-diphossugar_trans"/>
</dbReference>
<dbReference type="Gene3D" id="3.90.550.10">
    <property type="entry name" value="Spore Coat Polysaccharide Biosynthesis Protein SpsA, Chain A"/>
    <property type="match status" value="1"/>
</dbReference>
<evidence type="ECO:0000313" key="1">
    <source>
        <dbReference type="EMBL" id="MBB4153025.1"/>
    </source>
</evidence>
<dbReference type="AlphaFoldDB" id="A0A840FI47"/>
<dbReference type="EMBL" id="JACIEV010000002">
    <property type="protein sequence ID" value="MBB4153025.1"/>
    <property type="molecule type" value="Genomic_DNA"/>
</dbReference>
<evidence type="ECO:0000313" key="2">
    <source>
        <dbReference type="Proteomes" id="UP000529795"/>
    </source>
</evidence>
<protein>
    <recommendedName>
        <fullName evidence="3">Glycosyltransferase family 2 protein</fullName>
    </recommendedName>
</protein>
<dbReference type="RefSeq" id="WP_183982703.1">
    <property type="nucleotide sequence ID" value="NZ_JACIEV010000002.1"/>
</dbReference>
<evidence type="ECO:0008006" key="3">
    <source>
        <dbReference type="Google" id="ProtNLM"/>
    </source>
</evidence>
<reference evidence="1 2" key="1">
    <citation type="submission" date="2020-08" db="EMBL/GenBank/DDBJ databases">
        <title>Genomic Encyclopedia of Type Strains, Phase IV (KMG-IV): sequencing the most valuable type-strain genomes for metagenomic binning, comparative biology and taxonomic classification.</title>
        <authorList>
            <person name="Goeker M."/>
        </authorList>
    </citation>
    <scope>NUCLEOTIDE SEQUENCE [LARGE SCALE GENOMIC DNA]</scope>
    <source>
        <strain evidence="1 2">YC6723</strain>
    </source>
</reference>
<dbReference type="CDD" id="cd04186">
    <property type="entry name" value="GT_2_like_c"/>
    <property type="match status" value="1"/>
</dbReference>
<sequence length="348" mass="37471">MTATNGVLADVAVVIVNYRTPGHVLDCLGALAEERRRSPSFDVVVVDGGSGDASVETIAAGVAGLGAGDWVSLLPLSINGGFGYANNEAIRRLMARATPPRFIHLLNPDAVIEPGAIAALRAALEHEPNAACAGSLLVGEGGEAQGSAFDFPSMRSEFVRGLGIDRVRRLLGSRSFIASAQTTRVGWVTGASVMLRMAALREAGLFDEGFFLYFEEVELMHRLTDAGWQVLHVPDSRVHHIGGVSTGVADGGSAPRRLPGYWYRSRRRYFALTGGRLHAWMASAAWLTGALVWRPLFALGIRPRGAHAPHEEIDLIRQGLYASRRDSAPVISPWDSPTGHEPAWMKEF</sequence>
<keyword evidence="2" id="KW-1185">Reference proteome</keyword>
<dbReference type="Proteomes" id="UP000529795">
    <property type="component" value="Unassembled WGS sequence"/>
</dbReference>
<gene>
    <name evidence="1" type="ORF">GGQ80_000913</name>
</gene>